<name>A0A2W4C615_9HYPH</name>
<sequence>MSRAAAAISIIAIFGIFHAPVDAAEFRKTPGQSESSRSQLRKTPDIGSANGEINTDPAMTYSTNRTKPGNAAGTDCRNGNGQTYPNANTDNPPGFQPCPE</sequence>
<protein>
    <submittedName>
        <fullName evidence="3">Uncharacterized protein</fullName>
    </submittedName>
</protein>
<gene>
    <name evidence="3" type="ORF">CPY51_27410</name>
</gene>
<proteinExistence type="predicted"/>
<comment type="caution">
    <text evidence="3">The sequence shown here is derived from an EMBL/GenBank/DDBJ whole genome shotgun (WGS) entry which is preliminary data.</text>
</comment>
<keyword evidence="2" id="KW-0732">Signal</keyword>
<organism evidence="3 4">
    <name type="scientific">Rhizobium tubonense</name>
    <dbReference type="NCBI Taxonomy" id="484088"/>
    <lineage>
        <taxon>Bacteria</taxon>
        <taxon>Pseudomonadati</taxon>
        <taxon>Pseudomonadota</taxon>
        <taxon>Alphaproteobacteria</taxon>
        <taxon>Hyphomicrobiales</taxon>
        <taxon>Rhizobiaceae</taxon>
        <taxon>Rhizobium/Agrobacterium group</taxon>
        <taxon>Rhizobium</taxon>
    </lineage>
</organism>
<dbReference type="AlphaFoldDB" id="A0A2W4C615"/>
<keyword evidence="4" id="KW-1185">Reference proteome</keyword>
<feature type="compositionally biased region" description="Polar residues" evidence="1">
    <location>
        <begin position="77"/>
        <end position="91"/>
    </location>
</feature>
<feature type="region of interest" description="Disordered" evidence="1">
    <location>
        <begin position="26"/>
        <end position="100"/>
    </location>
</feature>
<evidence type="ECO:0000313" key="4">
    <source>
        <dbReference type="Proteomes" id="UP000248925"/>
    </source>
</evidence>
<evidence type="ECO:0000313" key="3">
    <source>
        <dbReference type="EMBL" id="PZM08937.1"/>
    </source>
</evidence>
<evidence type="ECO:0000256" key="2">
    <source>
        <dbReference type="SAM" id="SignalP"/>
    </source>
</evidence>
<feature type="chain" id="PRO_5016050991" evidence="2">
    <location>
        <begin position="24"/>
        <end position="100"/>
    </location>
</feature>
<dbReference type="RefSeq" id="WP_111163403.1">
    <property type="nucleotide sequence ID" value="NZ_PCDP01000064.1"/>
</dbReference>
<accession>A0A2W4C615</accession>
<dbReference type="Proteomes" id="UP000248925">
    <property type="component" value="Unassembled WGS sequence"/>
</dbReference>
<evidence type="ECO:0000256" key="1">
    <source>
        <dbReference type="SAM" id="MobiDB-lite"/>
    </source>
</evidence>
<reference evidence="3 4" key="1">
    <citation type="journal article" date="2018" name="Sci. Rep.">
        <title>Rhizobium tumorigenes sp. nov., a novel plant tumorigenic bacterium isolated from cane gall tumors on thornless blackberry.</title>
        <authorList>
            <person name="Kuzmanovi N."/>
            <person name="Smalla K."/>
            <person name="Gronow S."/>
            <person name="PuBawska J."/>
        </authorList>
    </citation>
    <scope>NUCLEOTIDE SEQUENCE [LARGE SCALE GENOMIC DNA]</scope>
    <source>
        <strain evidence="3 4">CCBAU 85046</strain>
    </source>
</reference>
<feature type="signal peptide" evidence="2">
    <location>
        <begin position="1"/>
        <end position="23"/>
    </location>
</feature>
<dbReference type="EMBL" id="PCDP01000064">
    <property type="protein sequence ID" value="PZM08937.1"/>
    <property type="molecule type" value="Genomic_DNA"/>
</dbReference>